<keyword evidence="1" id="KW-0812">Transmembrane</keyword>
<keyword evidence="1" id="KW-1133">Transmembrane helix</keyword>
<name>A0ABN5PQA7_9ACTO</name>
<evidence type="ECO:0000313" key="3">
    <source>
        <dbReference type="Proteomes" id="UP000273001"/>
    </source>
</evidence>
<feature type="transmembrane region" description="Helical" evidence="1">
    <location>
        <begin position="31"/>
        <end position="54"/>
    </location>
</feature>
<evidence type="ECO:0000256" key="1">
    <source>
        <dbReference type="SAM" id="Phobius"/>
    </source>
</evidence>
<keyword evidence="1" id="KW-0472">Membrane</keyword>
<feature type="transmembrane region" description="Helical" evidence="1">
    <location>
        <begin position="7"/>
        <end position="25"/>
    </location>
</feature>
<reference evidence="2 3" key="1">
    <citation type="submission" date="2018-09" db="EMBL/GenBank/DDBJ databases">
        <authorList>
            <person name="Li J."/>
        </authorList>
    </citation>
    <scope>NUCLEOTIDE SEQUENCE [LARGE SCALE GENOMIC DNA]</scope>
    <source>
        <strain evidence="2 3">2129</strain>
    </source>
</reference>
<dbReference type="RefSeq" id="WP_119835462.1">
    <property type="nucleotide sequence ID" value="NZ_CP032514.1"/>
</dbReference>
<protein>
    <submittedName>
        <fullName evidence="2">Uncharacterized protein</fullName>
    </submittedName>
</protein>
<dbReference type="Proteomes" id="UP000273001">
    <property type="component" value="Chromosome"/>
</dbReference>
<proteinExistence type="predicted"/>
<gene>
    <name evidence="2" type="ORF">D5R93_12410</name>
</gene>
<evidence type="ECO:0000313" key="2">
    <source>
        <dbReference type="EMBL" id="AYD90598.1"/>
    </source>
</evidence>
<accession>A0ABN5PQA7</accession>
<dbReference type="EMBL" id="CP032514">
    <property type="protein sequence ID" value="AYD90598.1"/>
    <property type="molecule type" value="Genomic_DNA"/>
</dbReference>
<sequence length="63" mass="6463">MGSEVRRGALIGVTCAAIGSAGYYLTTPDIVGALFVGVIGLAISVVIFVIMSIVGRGRHDDEP</sequence>
<keyword evidence="3" id="KW-1185">Reference proteome</keyword>
<organism evidence="2 3">
    <name type="scientific">Actinomyces lilanjuaniae</name>
    <dbReference type="NCBI Taxonomy" id="2321394"/>
    <lineage>
        <taxon>Bacteria</taxon>
        <taxon>Bacillati</taxon>
        <taxon>Actinomycetota</taxon>
        <taxon>Actinomycetes</taxon>
        <taxon>Actinomycetales</taxon>
        <taxon>Actinomycetaceae</taxon>
        <taxon>Actinomyces</taxon>
    </lineage>
</organism>